<dbReference type="EMBL" id="SPVH01000006">
    <property type="protein sequence ID" value="TFW12134.1"/>
    <property type="molecule type" value="Genomic_DNA"/>
</dbReference>
<dbReference type="OrthoDB" id="7205136at2"/>
<dbReference type="Proteomes" id="UP000298216">
    <property type="component" value="Unassembled WGS sequence"/>
</dbReference>
<proteinExistence type="predicted"/>
<gene>
    <name evidence="1" type="ORF">EGY25_08780</name>
</gene>
<dbReference type="AlphaFoldDB" id="A0A4Y9RST0"/>
<sequence>MNTQTPNAFMPLFRSWLETANLAQQVGSQSLSASGENLLVELDLAPMEAAETTLLDHAPSTAVEAVCMIEIIRQGLADAGRSDGRDMRALAAIQSWLAGTALDAPSDRRDEVEQLLKSISNRG</sequence>
<organism evidence="1 2">
    <name type="scientific">Brevundimonas intermedia</name>
    <dbReference type="NCBI Taxonomy" id="74315"/>
    <lineage>
        <taxon>Bacteria</taxon>
        <taxon>Pseudomonadati</taxon>
        <taxon>Pseudomonadota</taxon>
        <taxon>Alphaproteobacteria</taxon>
        <taxon>Caulobacterales</taxon>
        <taxon>Caulobacteraceae</taxon>
        <taxon>Brevundimonas</taxon>
    </lineage>
</organism>
<evidence type="ECO:0000313" key="2">
    <source>
        <dbReference type="Proteomes" id="UP000298216"/>
    </source>
</evidence>
<name>A0A4Y9RST0_9CAUL</name>
<keyword evidence="2" id="KW-1185">Reference proteome</keyword>
<reference evidence="1 2" key="1">
    <citation type="submission" date="2019-03" db="EMBL/GenBank/DDBJ databases">
        <title>Draft genome of Brevundimonas sp. a heavy metal resistant soil bacteria.</title>
        <authorList>
            <person name="Soto J."/>
        </authorList>
    </citation>
    <scope>NUCLEOTIDE SEQUENCE [LARGE SCALE GENOMIC DNA]</scope>
    <source>
        <strain evidence="1 2">B-10</strain>
    </source>
</reference>
<accession>A0A4Y9RST0</accession>
<evidence type="ECO:0000313" key="1">
    <source>
        <dbReference type="EMBL" id="TFW12134.1"/>
    </source>
</evidence>
<comment type="caution">
    <text evidence="1">The sequence shown here is derived from an EMBL/GenBank/DDBJ whole genome shotgun (WGS) entry which is preliminary data.</text>
</comment>
<protein>
    <submittedName>
        <fullName evidence="1">Uncharacterized protein</fullName>
    </submittedName>
</protein>
<dbReference type="RefSeq" id="WP_135194619.1">
    <property type="nucleotide sequence ID" value="NZ_SPVH01000006.1"/>
</dbReference>